<dbReference type="Gene3D" id="1.10.101.10">
    <property type="entry name" value="PGBD-like superfamily/PGBD"/>
    <property type="match status" value="1"/>
</dbReference>
<evidence type="ECO:0000259" key="2">
    <source>
        <dbReference type="PROSITE" id="PS51782"/>
    </source>
</evidence>
<evidence type="ECO:0000313" key="3">
    <source>
        <dbReference type="EMBL" id="AUG87152.1"/>
    </source>
</evidence>
<keyword evidence="4" id="KW-1185">Reference proteome</keyword>
<dbReference type="SUPFAM" id="SSF47090">
    <property type="entry name" value="PGBD-like"/>
    <property type="match status" value="1"/>
</dbReference>
<name>A0A2H5BLG5_9CAUD</name>
<feature type="compositionally biased region" description="Pro residues" evidence="1">
    <location>
        <begin position="257"/>
        <end position="273"/>
    </location>
</feature>
<dbReference type="InterPro" id="IPR018392">
    <property type="entry name" value="LysM"/>
</dbReference>
<dbReference type="InterPro" id="IPR036365">
    <property type="entry name" value="PGBD-like_sf"/>
</dbReference>
<feature type="domain" description="LysM" evidence="2">
    <location>
        <begin position="203"/>
        <end position="248"/>
    </location>
</feature>
<dbReference type="PROSITE" id="PS51782">
    <property type="entry name" value="LYSM"/>
    <property type="match status" value="1"/>
</dbReference>
<dbReference type="InterPro" id="IPR036366">
    <property type="entry name" value="PGBDSf"/>
</dbReference>
<reference evidence="4" key="1">
    <citation type="submission" date="2017-11" db="EMBL/GenBank/DDBJ databases">
        <authorList>
            <person name="Han C.G."/>
        </authorList>
    </citation>
    <scope>NUCLEOTIDE SEQUENCE [LARGE SCALE GENOMIC DNA]</scope>
</reference>
<sequence length="348" mass="37369">MGEVWVKEAERWGRGSIGGDMDSPGRPPRAVWHTTESGNGSDATFKAVADYLVRIGAEPHFLYDPVTDRLAQFGPLTESARALKNDGGTRTNRTGRVCIQVEVMARAAKPFTSYWRPGKNFRAMMRAIRSHGVPDVWPAGKLAAQYGDGHRPRDVWLTRGGHYGHSNVPGNDHWDPGAIDKAALFKAAPTGSGGAHAGPSKVRQVTVKAGQTLGKIAASAGLTLAALLALNPQVKDPDVVHPGDRITVPAESKPTTPAKPKPSTPAKPKPPAYPGASKFRPGAVNQYVTQLGEALVRKGYGRYYALGPGPRWTESDRKAVAAYQRAQGWTGTGADGYPGPKTWERLMR</sequence>
<dbReference type="Pfam" id="PF01476">
    <property type="entry name" value="LysM"/>
    <property type="match status" value="1"/>
</dbReference>
<dbReference type="SUPFAM" id="SSF54106">
    <property type="entry name" value="LysM domain"/>
    <property type="match status" value="1"/>
</dbReference>
<feature type="region of interest" description="Disordered" evidence="1">
    <location>
        <begin position="329"/>
        <end position="348"/>
    </location>
</feature>
<accession>A0A2H5BLG5</accession>
<dbReference type="Gene3D" id="3.10.350.10">
    <property type="entry name" value="LysM domain"/>
    <property type="match status" value="1"/>
</dbReference>
<feature type="region of interest" description="Disordered" evidence="1">
    <location>
        <begin position="235"/>
        <end position="279"/>
    </location>
</feature>
<gene>
    <name evidence="3" type="ORF">SEA_ATTOOMI_20</name>
</gene>
<dbReference type="SMART" id="SM00257">
    <property type="entry name" value="LysM"/>
    <property type="match status" value="1"/>
</dbReference>
<dbReference type="InterPro" id="IPR047763">
    <property type="entry name" value="PG_bind_dom_phiBT1-type"/>
</dbReference>
<evidence type="ECO:0000313" key="4">
    <source>
        <dbReference type="Proteomes" id="UP000241131"/>
    </source>
</evidence>
<dbReference type="EMBL" id="MG593801">
    <property type="protein sequence ID" value="AUG87152.1"/>
    <property type="molecule type" value="Genomic_DNA"/>
</dbReference>
<feature type="compositionally biased region" description="Basic and acidic residues" evidence="1">
    <location>
        <begin position="235"/>
        <end position="244"/>
    </location>
</feature>
<protein>
    <submittedName>
        <fullName evidence="3">LysM-like endolysin</fullName>
    </submittedName>
</protein>
<dbReference type="NCBIfam" id="NF038080">
    <property type="entry name" value="PG_bind_siph"/>
    <property type="match status" value="1"/>
</dbReference>
<proteinExistence type="predicted"/>
<dbReference type="Proteomes" id="UP000241131">
    <property type="component" value="Segment"/>
</dbReference>
<dbReference type="InterPro" id="IPR036779">
    <property type="entry name" value="LysM_dom_sf"/>
</dbReference>
<evidence type="ECO:0000256" key="1">
    <source>
        <dbReference type="SAM" id="MobiDB-lite"/>
    </source>
</evidence>
<organism evidence="3 4">
    <name type="scientific">Streptomyces phage Attoomi</name>
    <dbReference type="NCBI Taxonomy" id="2059881"/>
    <lineage>
        <taxon>Viruses</taxon>
        <taxon>Duplodnaviria</taxon>
        <taxon>Heunggongvirae</taxon>
        <taxon>Uroviricota</taxon>
        <taxon>Caudoviricetes</taxon>
        <taxon>Attoomivirus</taxon>
        <taxon>Attoomivirus attoomi</taxon>
    </lineage>
</organism>